<name>A0A0D6QUE0_ARACU</name>
<dbReference type="Gene3D" id="3.40.50.10140">
    <property type="entry name" value="Toll/interleukin-1 receptor homology (TIR) domain"/>
    <property type="match status" value="1"/>
</dbReference>
<dbReference type="GO" id="GO:0006952">
    <property type="term" value="P:defense response"/>
    <property type="evidence" value="ECO:0007669"/>
    <property type="project" value="InterPro"/>
</dbReference>
<dbReference type="Pfam" id="PF23282">
    <property type="entry name" value="WHD_ROQ1"/>
    <property type="match status" value="1"/>
</dbReference>
<dbReference type="InterPro" id="IPR044974">
    <property type="entry name" value="Disease_R_plants"/>
</dbReference>
<dbReference type="FunFam" id="3.40.50.10140:FF:000007">
    <property type="entry name" value="Disease resistance protein (TIR-NBS-LRR class)"/>
    <property type="match status" value="1"/>
</dbReference>
<dbReference type="PROSITE" id="PS50104">
    <property type="entry name" value="TIR"/>
    <property type="match status" value="1"/>
</dbReference>
<dbReference type="GO" id="GO:0043531">
    <property type="term" value="F:ADP binding"/>
    <property type="evidence" value="ECO:0007669"/>
    <property type="project" value="InterPro"/>
</dbReference>
<keyword evidence="1" id="KW-0433">Leucine-rich repeat</keyword>
<dbReference type="SUPFAM" id="SSF52200">
    <property type="entry name" value="Toll/Interleukin receptor TIR domain"/>
    <property type="match status" value="1"/>
</dbReference>
<dbReference type="InterPro" id="IPR058192">
    <property type="entry name" value="WHD_ROQ1-like"/>
</dbReference>
<evidence type="ECO:0000313" key="4">
    <source>
        <dbReference type="EMBL" id="JAG93345.1"/>
    </source>
</evidence>
<dbReference type="InterPro" id="IPR000157">
    <property type="entry name" value="TIR_dom"/>
</dbReference>
<sequence>MSLTRYNPAHRTLSLVPRTYDVFLSFRGGDIRKTFVDHLYASLDNAGVNVFLDSQKLIRGDEISSTIQEAIKNSAILIPIFTKNFAESHWCLDEVAHMCKANGIIIPLFYDVQPTEVRNPERGAFSKAFEQKKGRYSLQRIKEWKNALSKVSSLSGWCKDDTSGFEAGLVKLVVQDVFKTLEKKVIPEDEIPEDPLEEEPLEEIPPEIRNEPLRISNSVFSMEDHMIEVIKMLEIDSDENVLTVAIYGKGGVGKTSLAKAIHNHIDHRFDATCYVSDVRHKVQHTNGISKMQRQILKNLVNFKDKVNDEAHGKILMKGRLRSIKALVILEYVDDCKQLEALRGDWFGPGSRVLVTTLDANLIQNENVDFGYEIQALDEEHALEFFSWHAFMREKPDEGYEDLSHKVVSICNGLPLSLEILGAHLYNKDTSYWNQALEMLEHSTCHDKYPALRLCWYGLNSEQREMFLDMACLFTGRKRQSVNSFWEASGLDPNVGLTNMILKSLIRIDEDERFIMHSELRDMGSAIVAEESVEPGKRSRLWKPDEVELVVMEGKVRFLSLNPSTLLCSPPIFC</sequence>
<protein>
    <recommendedName>
        <fullName evidence="3">TIR domain-containing protein</fullName>
    </recommendedName>
</protein>
<feature type="domain" description="TIR" evidence="3">
    <location>
        <begin position="18"/>
        <end position="177"/>
    </location>
</feature>
<evidence type="ECO:0000259" key="3">
    <source>
        <dbReference type="PROSITE" id="PS50104"/>
    </source>
</evidence>
<dbReference type="Gene3D" id="1.10.8.430">
    <property type="entry name" value="Helical domain of apoptotic protease-activating factors"/>
    <property type="match status" value="1"/>
</dbReference>
<dbReference type="InterPro" id="IPR035897">
    <property type="entry name" value="Toll_tir_struct_dom_sf"/>
</dbReference>
<dbReference type="InterPro" id="IPR042197">
    <property type="entry name" value="Apaf_helical"/>
</dbReference>
<dbReference type="InterPro" id="IPR002182">
    <property type="entry name" value="NB-ARC"/>
</dbReference>
<dbReference type="Pfam" id="PF00931">
    <property type="entry name" value="NB-ARC"/>
    <property type="match status" value="1"/>
</dbReference>
<dbReference type="PRINTS" id="PR00364">
    <property type="entry name" value="DISEASERSIST"/>
</dbReference>
<proteinExistence type="predicted"/>
<dbReference type="SMART" id="SM00255">
    <property type="entry name" value="TIR"/>
    <property type="match status" value="1"/>
</dbReference>
<dbReference type="AlphaFoldDB" id="A0A0D6QUE0"/>
<dbReference type="Gene3D" id="3.40.50.300">
    <property type="entry name" value="P-loop containing nucleotide triphosphate hydrolases"/>
    <property type="match status" value="1"/>
</dbReference>
<organism evidence="4">
    <name type="scientific">Araucaria cunninghamii</name>
    <name type="common">Hoop pine</name>
    <name type="synonym">Moreton Bay pine</name>
    <dbReference type="NCBI Taxonomy" id="56994"/>
    <lineage>
        <taxon>Eukaryota</taxon>
        <taxon>Viridiplantae</taxon>
        <taxon>Streptophyta</taxon>
        <taxon>Embryophyta</taxon>
        <taxon>Tracheophyta</taxon>
        <taxon>Spermatophyta</taxon>
        <taxon>Pinopsida</taxon>
        <taxon>Pinidae</taxon>
        <taxon>Conifers II</taxon>
        <taxon>Araucariales</taxon>
        <taxon>Araucariaceae</taxon>
        <taxon>Araucaria</taxon>
    </lineage>
</organism>
<dbReference type="PANTHER" id="PTHR11017:SF385">
    <property type="entry name" value="DISEASE RESISTANCE PROTEIN (TIR-NBS-LRR CLASS)-RELATED"/>
    <property type="match status" value="1"/>
</dbReference>
<evidence type="ECO:0000256" key="2">
    <source>
        <dbReference type="ARBA" id="ARBA00023027"/>
    </source>
</evidence>
<accession>A0A0D6QUE0</accession>
<dbReference type="Pfam" id="PF01582">
    <property type="entry name" value="TIR"/>
    <property type="match status" value="1"/>
</dbReference>
<dbReference type="InterPro" id="IPR027417">
    <property type="entry name" value="P-loop_NTPase"/>
</dbReference>
<keyword evidence="2" id="KW-0520">NAD</keyword>
<dbReference type="EMBL" id="GCKF01047107">
    <property type="protein sequence ID" value="JAG93345.1"/>
    <property type="molecule type" value="Transcribed_RNA"/>
</dbReference>
<reference evidence="4" key="1">
    <citation type="submission" date="2015-03" db="EMBL/GenBank/DDBJ databases">
        <title>A transcriptome of Araucaria cunninghamii, an australian fine timber species.</title>
        <authorList>
            <person name="Jing Yi C.J.Y."/>
            <person name="Yin San L.Y.S."/>
            <person name="Abdul Karim S.S."/>
            <person name="Wan Azmi N.N."/>
            <person name="Hercus R.R."/>
            <person name="Croft L.L."/>
        </authorList>
    </citation>
    <scope>NUCLEOTIDE SEQUENCE</scope>
    <source>
        <strain evidence="4">MI0301</strain>
        <tissue evidence="4">Leaf</tissue>
    </source>
</reference>
<dbReference type="PANTHER" id="PTHR11017">
    <property type="entry name" value="LEUCINE-RICH REPEAT-CONTAINING PROTEIN"/>
    <property type="match status" value="1"/>
</dbReference>
<evidence type="ECO:0000256" key="1">
    <source>
        <dbReference type="ARBA" id="ARBA00022614"/>
    </source>
</evidence>
<dbReference type="SUPFAM" id="SSF52540">
    <property type="entry name" value="P-loop containing nucleoside triphosphate hydrolases"/>
    <property type="match status" value="1"/>
</dbReference>
<dbReference type="GO" id="GO:0007165">
    <property type="term" value="P:signal transduction"/>
    <property type="evidence" value="ECO:0007669"/>
    <property type="project" value="InterPro"/>
</dbReference>